<feature type="domain" description="GB1/RHD3-type G" evidence="9">
    <location>
        <begin position="31"/>
        <end position="289"/>
    </location>
</feature>
<dbReference type="AlphaFoldDB" id="A0A1S3IHN3"/>
<keyword evidence="1" id="KW-0399">Innate immunity</keyword>
<evidence type="ECO:0000313" key="11">
    <source>
        <dbReference type="RefSeq" id="XP_013397727.1"/>
    </source>
</evidence>
<dbReference type="InterPro" id="IPR036543">
    <property type="entry name" value="Guanylate-bd_C_sf"/>
</dbReference>
<keyword evidence="3" id="KW-0378">Hydrolase</keyword>
<evidence type="ECO:0000256" key="3">
    <source>
        <dbReference type="ARBA" id="ARBA00022801"/>
    </source>
</evidence>
<keyword evidence="5" id="KW-0342">GTP-binding</keyword>
<dbReference type="Proteomes" id="UP000085678">
    <property type="component" value="Unplaced"/>
</dbReference>
<dbReference type="Gene3D" id="3.40.50.300">
    <property type="entry name" value="P-loop containing nucleotide triphosphate hydrolases"/>
    <property type="match status" value="1"/>
</dbReference>
<dbReference type="GO" id="GO:0003924">
    <property type="term" value="F:GTPase activity"/>
    <property type="evidence" value="ECO:0007669"/>
    <property type="project" value="InterPro"/>
</dbReference>
<keyword evidence="8" id="KW-0812">Transmembrane</keyword>
<dbReference type="PANTHER" id="PTHR10751">
    <property type="entry name" value="GUANYLATE BINDING PROTEIN"/>
    <property type="match status" value="1"/>
</dbReference>
<dbReference type="InParanoid" id="A0A1S3IHN3"/>
<dbReference type="PROSITE" id="PS51715">
    <property type="entry name" value="G_GB1_RHD3"/>
    <property type="match status" value="1"/>
</dbReference>
<dbReference type="InterPro" id="IPR030386">
    <property type="entry name" value="G_GB1_RHD3_dom"/>
</dbReference>
<keyword evidence="10" id="KW-1185">Reference proteome</keyword>
<keyword evidence="7" id="KW-0175">Coiled coil</keyword>
<dbReference type="GO" id="GO:0005525">
    <property type="term" value="F:GTP binding"/>
    <property type="evidence" value="ECO:0007669"/>
    <property type="project" value="UniProtKB-KW"/>
</dbReference>
<evidence type="ECO:0000256" key="1">
    <source>
        <dbReference type="ARBA" id="ARBA00022588"/>
    </source>
</evidence>
<accession>A0A1S3IHN3</accession>
<keyword evidence="8" id="KW-1133">Transmembrane helix</keyword>
<comment type="similarity">
    <text evidence="6">Belongs to the TRAFAC class dynamin-like GTPase superfamily. GB1/RHD3 GTPase family.</text>
</comment>
<dbReference type="InterPro" id="IPR003191">
    <property type="entry name" value="Guanylate-bd/ATL_C"/>
</dbReference>
<dbReference type="OrthoDB" id="6141954at2759"/>
<dbReference type="RefSeq" id="XP_013397727.1">
    <property type="nucleotide sequence ID" value="XM_013542273.1"/>
</dbReference>
<name>A0A1S3IHN3_LINAN</name>
<evidence type="ECO:0000256" key="8">
    <source>
        <dbReference type="SAM" id="Phobius"/>
    </source>
</evidence>
<evidence type="ECO:0000256" key="6">
    <source>
        <dbReference type="PROSITE-ProRule" id="PRU01052"/>
    </source>
</evidence>
<feature type="transmembrane region" description="Helical" evidence="8">
    <location>
        <begin position="755"/>
        <end position="776"/>
    </location>
</feature>
<feature type="coiled-coil region" evidence="7">
    <location>
        <begin position="428"/>
        <end position="595"/>
    </location>
</feature>
<proteinExistence type="inferred from homology"/>
<dbReference type="Gene3D" id="1.20.1000.10">
    <property type="entry name" value="Guanylate-binding protein, C-terminal domain"/>
    <property type="match status" value="1"/>
</dbReference>
<evidence type="ECO:0000313" key="10">
    <source>
        <dbReference type="Proteomes" id="UP000085678"/>
    </source>
</evidence>
<keyword evidence="2" id="KW-0547">Nucleotide-binding</keyword>
<sequence length="815" mass="91664">MEKPLPLITACGDGRKFTINEEAKKCLLSIDKPVSVVAIVGKCRTGKSYLMNRLYGKNSGFDLGSTVQSKTKGIWIWARPHPGDSNRYLLLMDTEGLHSVERGNVTYDNQLFTLAVLLCNCFVYNSQGTIDDNALRNLHLVVELTEHIKGQAGTNGRIEETGVTFNTYFPQFIWVVRDFALQLEIDGRACTSDEYLEHALQQKTGKSGAIFDPNALRECIRNFFPQRKCFTLQKPVDDDKLLRRLDQAKDSDIKPEFLKEAQRFCDVVLDDRGGFKVQGNTINGRRYVELAETYVQAINSGAVPCIGTAVETMMQVECQRALEESVKHYRKTMENNTVPNMPLFVHELSSLHKQANEETLGVYKGIAVFDAEGNYQTKLEEQLLAIYDEYVQNNIEASRRKCKSILQNAYSNIASKIQAGHYTGAGGYEEYQADYQKLKEIYANTERKGPCADEELECFNEDKKSEGKAIMAVDKAMSQKEKDLADAREKQQQEALRAKLLEQQQLQLQQELVDKEKSNLAMMQKVQAEFDKKIRATQERHEKDVQGKEEEHQRLLREGLRTQAAQHKEKLDVFKENQRELQEKYQLQIAKLGQEIRENPPKSDEGIVEFCAQLLGGLASGFLEGVGESLMKKFVREIVANLPLSGKGISCVIGKVIEQMAPQFLSNILQPEAWSYDLIKLFLGQLIKELTLGLLGRVGESLLKKLFGEIVAKIPFDGRGISCVIGEVIEQMASHVVFNIFQPGEALSRNFIKQFLGQLIGGLGLGILVEVGAYLWKNLTREIMANLPLSGGGVVRATGEVIGKIAILVIFKKFF</sequence>
<dbReference type="Pfam" id="PF02263">
    <property type="entry name" value="GBP"/>
    <property type="match status" value="1"/>
</dbReference>
<evidence type="ECO:0000259" key="9">
    <source>
        <dbReference type="PROSITE" id="PS51715"/>
    </source>
</evidence>
<evidence type="ECO:0000256" key="5">
    <source>
        <dbReference type="ARBA" id="ARBA00023134"/>
    </source>
</evidence>
<dbReference type="InterPro" id="IPR037684">
    <property type="entry name" value="GBP_C"/>
</dbReference>
<evidence type="ECO:0000256" key="7">
    <source>
        <dbReference type="SAM" id="Coils"/>
    </source>
</evidence>
<keyword evidence="8" id="KW-0472">Membrane</keyword>
<dbReference type="GeneID" id="106164379"/>
<dbReference type="CDD" id="cd16269">
    <property type="entry name" value="GBP_C"/>
    <property type="match status" value="1"/>
</dbReference>
<dbReference type="InterPro" id="IPR015894">
    <property type="entry name" value="Guanylate-bd_N"/>
</dbReference>
<gene>
    <name evidence="11" type="primary">LOC106164379</name>
</gene>
<dbReference type="KEGG" id="lak:106164379"/>
<dbReference type="SUPFAM" id="SSF52540">
    <property type="entry name" value="P-loop containing nucleoside triphosphate hydrolases"/>
    <property type="match status" value="1"/>
</dbReference>
<evidence type="ECO:0000256" key="2">
    <source>
        <dbReference type="ARBA" id="ARBA00022741"/>
    </source>
</evidence>
<dbReference type="InterPro" id="IPR027417">
    <property type="entry name" value="P-loop_NTPase"/>
</dbReference>
<dbReference type="GO" id="GO:0045087">
    <property type="term" value="P:innate immune response"/>
    <property type="evidence" value="ECO:0007669"/>
    <property type="project" value="UniProtKB-KW"/>
</dbReference>
<organism evidence="10 11">
    <name type="scientific">Lingula anatina</name>
    <name type="common">Brachiopod</name>
    <name type="synonym">Lingula unguis</name>
    <dbReference type="NCBI Taxonomy" id="7574"/>
    <lineage>
        <taxon>Eukaryota</taxon>
        <taxon>Metazoa</taxon>
        <taxon>Spiralia</taxon>
        <taxon>Lophotrochozoa</taxon>
        <taxon>Brachiopoda</taxon>
        <taxon>Linguliformea</taxon>
        <taxon>Lingulata</taxon>
        <taxon>Lingulida</taxon>
        <taxon>Linguloidea</taxon>
        <taxon>Lingulidae</taxon>
        <taxon>Lingula</taxon>
    </lineage>
</organism>
<dbReference type="SUPFAM" id="SSF48340">
    <property type="entry name" value="Interferon-induced guanylate-binding protein 1 (GBP1), C-terminal domain"/>
    <property type="match status" value="1"/>
</dbReference>
<keyword evidence="4" id="KW-0391">Immunity</keyword>
<protein>
    <submittedName>
        <fullName evidence="11">Guanylate-binding protein 1-like</fullName>
    </submittedName>
</protein>
<dbReference type="CDD" id="cd01851">
    <property type="entry name" value="GBP"/>
    <property type="match status" value="1"/>
</dbReference>
<evidence type="ECO:0000256" key="4">
    <source>
        <dbReference type="ARBA" id="ARBA00022859"/>
    </source>
</evidence>
<dbReference type="Pfam" id="PF02841">
    <property type="entry name" value="GBP_C"/>
    <property type="match status" value="1"/>
</dbReference>
<reference evidence="11" key="1">
    <citation type="submission" date="2025-08" db="UniProtKB">
        <authorList>
            <consortium name="RefSeq"/>
        </authorList>
    </citation>
    <scope>IDENTIFICATION</scope>
    <source>
        <tissue evidence="11">Gonads</tissue>
    </source>
</reference>